<protein>
    <submittedName>
        <fullName evidence="2">Uncharacterized protein</fullName>
    </submittedName>
</protein>
<dbReference type="GO" id="GO:0043005">
    <property type="term" value="C:neuron projection"/>
    <property type="evidence" value="ECO:0007669"/>
    <property type="project" value="TreeGrafter"/>
</dbReference>
<dbReference type="PANTHER" id="PTHR12566">
    <property type="entry name" value="CYTOPLASMIC POLYADENYLATION ELEMENT BINDING PROTEIN CPEB"/>
    <property type="match status" value="1"/>
</dbReference>
<feature type="region of interest" description="Disordered" evidence="1">
    <location>
        <begin position="54"/>
        <end position="161"/>
    </location>
</feature>
<reference evidence="2 3" key="1">
    <citation type="submission" date="2019-04" db="EMBL/GenBank/DDBJ databases">
        <title>The sequence and de novo assembly of Takifugu bimaculatus genome using PacBio and Hi-C technologies.</title>
        <authorList>
            <person name="Xu P."/>
            <person name="Liu B."/>
            <person name="Zhou Z."/>
        </authorList>
    </citation>
    <scope>NUCLEOTIDE SEQUENCE [LARGE SCALE GENOMIC DNA]</scope>
    <source>
        <strain evidence="2">TB-2018</strain>
        <tissue evidence="2">Muscle</tissue>
    </source>
</reference>
<dbReference type="GO" id="GO:0045202">
    <property type="term" value="C:synapse"/>
    <property type="evidence" value="ECO:0007669"/>
    <property type="project" value="TreeGrafter"/>
</dbReference>
<feature type="compositionally biased region" description="Low complexity" evidence="1">
    <location>
        <begin position="178"/>
        <end position="194"/>
    </location>
</feature>
<evidence type="ECO:0000313" key="2">
    <source>
        <dbReference type="EMBL" id="TNM87560.1"/>
    </source>
</evidence>
<sequence length="437" mass="46867">MQDEPAGVNSTKLPPPTEEKSCTSKSGRDQNQPRGRLDSFATDYTRLKQKTVFAGFGRDFRPTPSICDLQPGQQTHPQPLGQHSEFRPAESPPPRGAFGHLPQRQLEHSAADPRGSPVEEAEVDAASSSPTSVKPHRLQMDSPIAHHMNGNGSGGTGNMLSGGLGAAFPNLPAQEMQSASVGSSSPSLPGFGTPWSVQTSSSPPPAPSSINPIHANAINQIPNADSDNGFYPGVPSSINPAFFQSFSPLSANPCAGINVQGFSGPFSPQINVPQQAQSRRSPVSPQMHPQQGAFLQQRNNYNQHQPMVKPSPWGSHQGNGWGSGGMSWGRDHRRGSGMGVPGSVSHASPLKKPFSSNVIAPPKFPRSGGSLGPKSWIEENIFRTDSNSNSLLPLQDRSRMYDSLNMHSLESSLIDIMRAEQDPMKTRSYGRRRGKPV</sequence>
<feature type="compositionally biased region" description="Basic and acidic residues" evidence="1">
    <location>
        <begin position="17"/>
        <end position="28"/>
    </location>
</feature>
<name>A0A4Z2B971_9TELE</name>
<dbReference type="GO" id="GO:0003730">
    <property type="term" value="F:mRNA 3'-UTR binding"/>
    <property type="evidence" value="ECO:0007669"/>
    <property type="project" value="InterPro"/>
</dbReference>
<comment type="caution">
    <text evidence="2">The sequence shown here is derived from an EMBL/GenBank/DDBJ whole genome shotgun (WGS) entry which is preliminary data.</text>
</comment>
<feature type="region of interest" description="Disordered" evidence="1">
    <location>
        <begin position="266"/>
        <end position="290"/>
    </location>
</feature>
<evidence type="ECO:0000256" key="1">
    <source>
        <dbReference type="SAM" id="MobiDB-lite"/>
    </source>
</evidence>
<dbReference type="GO" id="GO:0000900">
    <property type="term" value="F:mRNA regulatory element binding translation repressor activity"/>
    <property type="evidence" value="ECO:0007669"/>
    <property type="project" value="TreeGrafter"/>
</dbReference>
<feature type="compositionally biased region" description="Gly residues" evidence="1">
    <location>
        <begin position="151"/>
        <end position="161"/>
    </location>
</feature>
<proteinExistence type="predicted"/>
<feature type="region of interest" description="Disordered" evidence="1">
    <location>
        <begin position="1"/>
        <end position="42"/>
    </location>
</feature>
<dbReference type="GO" id="GO:0005634">
    <property type="term" value="C:nucleus"/>
    <property type="evidence" value="ECO:0007669"/>
    <property type="project" value="TreeGrafter"/>
</dbReference>
<dbReference type="GO" id="GO:0043022">
    <property type="term" value="F:ribosome binding"/>
    <property type="evidence" value="ECO:0007669"/>
    <property type="project" value="TreeGrafter"/>
</dbReference>
<keyword evidence="3" id="KW-1185">Reference proteome</keyword>
<dbReference type="PANTHER" id="PTHR12566:SF8">
    <property type="entry name" value="CYTOPLASMIC POLYADENYLATION ELEMENT-BINDING PROTEIN 2"/>
    <property type="match status" value="1"/>
</dbReference>
<organism evidence="2 3">
    <name type="scientific">Takifugu bimaculatus</name>
    <dbReference type="NCBI Taxonomy" id="433685"/>
    <lineage>
        <taxon>Eukaryota</taxon>
        <taxon>Metazoa</taxon>
        <taxon>Chordata</taxon>
        <taxon>Craniata</taxon>
        <taxon>Vertebrata</taxon>
        <taxon>Euteleostomi</taxon>
        <taxon>Actinopterygii</taxon>
        <taxon>Neopterygii</taxon>
        <taxon>Teleostei</taxon>
        <taxon>Neoteleostei</taxon>
        <taxon>Acanthomorphata</taxon>
        <taxon>Eupercaria</taxon>
        <taxon>Tetraodontiformes</taxon>
        <taxon>Tetradontoidea</taxon>
        <taxon>Tetraodontidae</taxon>
        <taxon>Takifugu</taxon>
    </lineage>
</organism>
<feature type="region of interest" description="Disordered" evidence="1">
    <location>
        <begin position="175"/>
        <end position="213"/>
    </location>
</feature>
<dbReference type="AlphaFoldDB" id="A0A4Z2B971"/>
<feature type="region of interest" description="Disordered" evidence="1">
    <location>
        <begin position="337"/>
        <end position="371"/>
    </location>
</feature>
<accession>A0A4Z2B971</accession>
<dbReference type="InterPro" id="IPR034819">
    <property type="entry name" value="CPEB"/>
</dbReference>
<evidence type="ECO:0000313" key="3">
    <source>
        <dbReference type="Proteomes" id="UP000516260"/>
    </source>
</evidence>
<dbReference type="GO" id="GO:0008135">
    <property type="term" value="F:translation factor activity, RNA binding"/>
    <property type="evidence" value="ECO:0007669"/>
    <property type="project" value="TreeGrafter"/>
</dbReference>
<dbReference type="GO" id="GO:0005737">
    <property type="term" value="C:cytoplasm"/>
    <property type="evidence" value="ECO:0007669"/>
    <property type="project" value="TreeGrafter"/>
</dbReference>
<dbReference type="EMBL" id="SWLE01000019">
    <property type="protein sequence ID" value="TNM87560.1"/>
    <property type="molecule type" value="Genomic_DNA"/>
</dbReference>
<dbReference type="Proteomes" id="UP000516260">
    <property type="component" value="Chromosome 6"/>
</dbReference>
<gene>
    <name evidence="2" type="ORF">fugu_005781</name>
</gene>
<dbReference type="GO" id="GO:2000766">
    <property type="term" value="P:negative regulation of cytoplasmic translation"/>
    <property type="evidence" value="ECO:0007669"/>
    <property type="project" value="TreeGrafter"/>
</dbReference>